<organism evidence="10">
    <name type="scientific">Medioppia subpectinata</name>
    <dbReference type="NCBI Taxonomy" id="1979941"/>
    <lineage>
        <taxon>Eukaryota</taxon>
        <taxon>Metazoa</taxon>
        <taxon>Ecdysozoa</taxon>
        <taxon>Arthropoda</taxon>
        <taxon>Chelicerata</taxon>
        <taxon>Arachnida</taxon>
        <taxon>Acari</taxon>
        <taxon>Acariformes</taxon>
        <taxon>Sarcoptiformes</taxon>
        <taxon>Oribatida</taxon>
        <taxon>Brachypylina</taxon>
        <taxon>Oppioidea</taxon>
        <taxon>Oppiidae</taxon>
        <taxon>Medioppia</taxon>
    </lineage>
</organism>
<evidence type="ECO:0000313" key="10">
    <source>
        <dbReference type="EMBL" id="CAD7635212.1"/>
    </source>
</evidence>
<dbReference type="CDD" id="cd02248">
    <property type="entry name" value="Peptidase_C1A"/>
    <property type="match status" value="1"/>
</dbReference>
<comment type="similarity">
    <text evidence="1">Belongs to the peptidase C1 family.</text>
</comment>
<keyword evidence="3" id="KW-0378">Hydrolase</keyword>
<keyword evidence="6" id="KW-1015">Disulfide bond</keyword>
<dbReference type="InterPro" id="IPR000169">
    <property type="entry name" value="Pept_cys_AS"/>
</dbReference>
<evidence type="ECO:0000259" key="8">
    <source>
        <dbReference type="SMART" id="SM00645"/>
    </source>
</evidence>
<evidence type="ECO:0000256" key="1">
    <source>
        <dbReference type="ARBA" id="ARBA00008455"/>
    </source>
</evidence>
<feature type="signal peptide" evidence="7">
    <location>
        <begin position="1"/>
        <end position="16"/>
    </location>
</feature>
<name>A0A7R9L7E8_9ACAR</name>
<dbReference type="PROSITE" id="PS00639">
    <property type="entry name" value="THIOL_PROTEASE_HIS"/>
    <property type="match status" value="1"/>
</dbReference>
<feature type="chain" id="PRO_5036403467" evidence="7">
    <location>
        <begin position="17"/>
        <end position="340"/>
    </location>
</feature>
<dbReference type="EMBL" id="CAJPIZ010016292">
    <property type="protein sequence ID" value="CAG2115642.1"/>
    <property type="molecule type" value="Genomic_DNA"/>
</dbReference>
<keyword evidence="4" id="KW-0788">Thiol protease</keyword>
<evidence type="ECO:0000259" key="9">
    <source>
        <dbReference type="SMART" id="SM00848"/>
    </source>
</evidence>
<feature type="domain" description="Cathepsin propeptide inhibitor" evidence="9">
    <location>
        <begin position="28"/>
        <end position="91"/>
    </location>
</feature>
<dbReference type="InterPro" id="IPR038765">
    <property type="entry name" value="Papain-like_cys_pep_sf"/>
</dbReference>
<evidence type="ECO:0000256" key="4">
    <source>
        <dbReference type="ARBA" id="ARBA00022807"/>
    </source>
</evidence>
<dbReference type="InterPro" id="IPR025661">
    <property type="entry name" value="Pept_asp_AS"/>
</dbReference>
<evidence type="ECO:0000256" key="2">
    <source>
        <dbReference type="ARBA" id="ARBA00022670"/>
    </source>
</evidence>
<keyword evidence="2" id="KW-0645">Protease</keyword>
<protein>
    <submittedName>
        <fullName evidence="10">Uncharacterized protein</fullName>
    </submittedName>
</protein>
<dbReference type="InterPro" id="IPR013201">
    <property type="entry name" value="Prot_inhib_I29"/>
</dbReference>
<dbReference type="SMART" id="SM00645">
    <property type="entry name" value="Pept_C1"/>
    <property type="match status" value="1"/>
</dbReference>
<dbReference type="EMBL" id="OC870867">
    <property type="protein sequence ID" value="CAD7635212.1"/>
    <property type="molecule type" value="Genomic_DNA"/>
</dbReference>
<dbReference type="InterPro" id="IPR025660">
    <property type="entry name" value="Pept_his_AS"/>
</dbReference>
<dbReference type="OrthoDB" id="10253408at2759"/>
<dbReference type="FunFam" id="3.90.70.10:FF:000006">
    <property type="entry name" value="Cathepsin S"/>
    <property type="match status" value="1"/>
</dbReference>
<dbReference type="PROSITE" id="PS00139">
    <property type="entry name" value="THIOL_PROTEASE_CYS"/>
    <property type="match status" value="1"/>
</dbReference>
<dbReference type="Pfam" id="PF08246">
    <property type="entry name" value="Inhibitor_I29"/>
    <property type="match status" value="1"/>
</dbReference>
<dbReference type="Gene3D" id="3.90.70.10">
    <property type="entry name" value="Cysteine proteinases"/>
    <property type="match status" value="1"/>
</dbReference>
<accession>A0A7R9L7E8</accession>
<evidence type="ECO:0000256" key="5">
    <source>
        <dbReference type="ARBA" id="ARBA00023145"/>
    </source>
</evidence>
<feature type="domain" description="Peptidase C1A papain C-terminal" evidence="8">
    <location>
        <begin position="119"/>
        <end position="335"/>
    </location>
</feature>
<dbReference type="Pfam" id="PF00112">
    <property type="entry name" value="Peptidase_C1"/>
    <property type="match status" value="1"/>
</dbReference>
<evidence type="ECO:0000313" key="11">
    <source>
        <dbReference type="Proteomes" id="UP000759131"/>
    </source>
</evidence>
<gene>
    <name evidence="10" type="ORF">OSB1V03_LOCUS15603</name>
</gene>
<dbReference type="InterPro" id="IPR013128">
    <property type="entry name" value="Peptidase_C1A"/>
</dbReference>
<proteinExistence type="inferred from homology"/>
<evidence type="ECO:0000256" key="6">
    <source>
        <dbReference type="ARBA" id="ARBA00023157"/>
    </source>
</evidence>
<dbReference type="GO" id="GO:0008234">
    <property type="term" value="F:cysteine-type peptidase activity"/>
    <property type="evidence" value="ECO:0007669"/>
    <property type="project" value="UniProtKB-KW"/>
</dbReference>
<dbReference type="SUPFAM" id="SSF54001">
    <property type="entry name" value="Cysteine proteinases"/>
    <property type="match status" value="1"/>
</dbReference>
<reference evidence="10" key="1">
    <citation type="submission" date="2020-11" db="EMBL/GenBank/DDBJ databases">
        <authorList>
            <person name="Tran Van P."/>
        </authorList>
    </citation>
    <scope>NUCLEOTIDE SEQUENCE</scope>
</reference>
<dbReference type="SMART" id="SM00848">
    <property type="entry name" value="Inhibitor_I29"/>
    <property type="match status" value="1"/>
</dbReference>
<dbReference type="PROSITE" id="PS00640">
    <property type="entry name" value="THIOL_PROTEASE_ASN"/>
    <property type="match status" value="1"/>
</dbReference>
<evidence type="ECO:0000256" key="3">
    <source>
        <dbReference type="ARBA" id="ARBA00022801"/>
    </source>
</evidence>
<sequence length="340" mass="38297">MYKLLLLTVLVVCVNCIPFTQNDIDAQWIAFKKQFRNSNKFDVNSGEESLRRQTFEKNYRKIVSHNTEADNGLHTYRLGVNQFTDWTHEEYRQRLNIRRAKRNQTLSSVHHFSESLATLPTHVDWREKHVVTLVKDQKNCGGCWVFSTIASLEGQLALTSGKLTSLSEQNILDCDPKYGCASGGFVEHAFDTIIKEGGVETEARYPFRNDEDKRCTYKKSLSVLTMAKYSTIKPGSESSLQQAVANVGPIAIYIDADPDSFMSYESGIYSSSECKTNYDDLLHSVTVVGYGSEGGHDYWLVKNSWDTTWGESGYIRVARNKGNMCGVATFGGWPVGVKAQ</sequence>
<evidence type="ECO:0000256" key="7">
    <source>
        <dbReference type="SAM" id="SignalP"/>
    </source>
</evidence>
<keyword evidence="5" id="KW-0865">Zymogen</keyword>
<dbReference type="InterPro" id="IPR039417">
    <property type="entry name" value="Peptidase_C1A_papain-like"/>
</dbReference>
<dbReference type="Proteomes" id="UP000759131">
    <property type="component" value="Unassembled WGS sequence"/>
</dbReference>
<keyword evidence="7" id="KW-0732">Signal</keyword>
<dbReference type="InterPro" id="IPR000668">
    <property type="entry name" value="Peptidase_C1A_C"/>
</dbReference>
<dbReference type="GO" id="GO:0006508">
    <property type="term" value="P:proteolysis"/>
    <property type="evidence" value="ECO:0007669"/>
    <property type="project" value="UniProtKB-KW"/>
</dbReference>
<keyword evidence="11" id="KW-1185">Reference proteome</keyword>
<dbReference type="PRINTS" id="PR00705">
    <property type="entry name" value="PAPAIN"/>
</dbReference>
<dbReference type="AlphaFoldDB" id="A0A7R9L7E8"/>
<dbReference type="PANTHER" id="PTHR12411">
    <property type="entry name" value="CYSTEINE PROTEASE FAMILY C1-RELATED"/>
    <property type="match status" value="1"/>
</dbReference>